<feature type="non-terminal residue" evidence="6">
    <location>
        <position position="224"/>
    </location>
</feature>
<evidence type="ECO:0000256" key="4">
    <source>
        <dbReference type="ARBA" id="ARBA00023136"/>
    </source>
</evidence>
<evidence type="ECO:0000313" key="6">
    <source>
        <dbReference type="EMBL" id="VDK71398.1"/>
    </source>
</evidence>
<name>A0A3P6TYC5_CYLGO</name>
<comment type="subcellular location">
    <subcellularLocation>
        <location evidence="1">Membrane</location>
        <topology evidence="1">Multi-pass membrane protein</topology>
    </subcellularLocation>
</comment>
<evidence type="ECO:0000256" key="3">
    <source>
        <dbReference type="ARBA" id="ARBA00022989"/>
    </source>
</evidence>
<dbReference type="AlphaFoldDB" id="A0A3P6TYC5"/>
<keyword evidence="3 5" id="KW-1133">Transmembrane helix</keyword>
<dbReference type="EMBL" id="UYRV01022374">
    <property type="protein sequence ID" value="VDK71398.1"/>
    <property type="molecule type" value="Genomic_DNA"/>
</dbReference>
<gene>
    <name evidence="6" type="ORF">CGOC_LOCUS6727</name>
</gene>
<evidence type="ECO:0000256" key="1">
    <source>
        <dbReference type="ARBA" id="ARBA00004141"/>
    </source>
</evidence>
<evidence type="ECO:0000256" key="5">
    <source>
        <dbReference type="SAM" id="Phobius"/>
    </source>
</evidence>
<dbReference type="InterPro" id="IPR007941">
    <property type="entry name" value="DUF726"/>
</dbReference>
<proteinExistence type="predicted"/>
<feature type="transmembrane region" description="Helical" evidence="5">
    <location>
        <begin position="123"/>
        <end position="156"/>
    </location>
</feature>
<reference evidence="6 7" key="1">
    <citation type="submission" date="2018-11" db="EMBL/GenBank/DDBJ databases">
        <authorList>
            <consortium name="Pathogen Informatics"/>
        </authorList>
    </citation>
    <scope>NUCLEOTIDE SEQUENCE [LARGE SCALE GENOMIC DNA]</scope>
</reference>
<evidence type="ECO:0000256" key="2">
    <source>
        <dbReference type="ARBA" id="ARBA00022692"/>
    </source>
</evidence>
<dbReference type="OrthoDB" id="277931at2759"/>
<dbReference type="Pfam" id="PF05277">
    <property type="entry name" value="DUF726"/>
    <property type="match status" value="1"/>
</dbReference>
<feature type="transmembrane region" description="Helical" evidence="5">
    <location>
        <begin position="30"/>
        <end position="48"/>
    </location>
</feature>
<evidence type="ECO:0000313" key="7">
    <source>
        <dbReference type="Proteomes" id="UP000271889"/>
    </source>
</evidence>
<feature type="transmembrane region" description="Helical" evidence="5">
    <location>
        <begin position="162"/>
        <end position="187"/>
    </location>
</feature>
<dbReference type="GO" id="GO:0016020">
    <property type="term" value="C:membrane"/>
    <property type="evidence" value="ECO:0007669"/>
    <property type="project" value="UniProtKB-SubCell"/>
</dbReference>
<sequence>MLFFQGEEDLPDLVALITTVKNDPLVAKDGTMIILSSLLIAFVNSGNYDSRYRVFLRHLSTLLCVDWNEFENVEDSLASTLVEETFVESNYLLYQNLCFSDDEDEASRLAREKTQRNKKIKRYLLVGAAGGVGGVLIGLTGGLAAPLVAAGAGAIIGTAGAAGIATTAGAAVLGTTFGVAGAGLAGYKMNKRVGAIEEFAIESLSEGLSLHCALVVSGWIDEDT</sequence>
<dbReference type="PANTHER" id="PTHR17920">
    <property type="entry name" value="TRANSMEMBRANE AND COILED-COIL DOMAIN-CONTAINING PROTEIN 4 TMCO4"/>
    <property type="match status" value="1"/>
</dbReference>
<protein>
    <submittedName>
        <fullName evidence="6">Uncharacterized protein</fullName>
    </submittedName>
</protein>
<accession>A0A3P6TYC5</accession>
<dbReference type="PANTHER" id="PTHR17920:SF3">
    <property type="entry name" value="TRANSMEMBRANE AND COILED-COIL DOMAIN-CONTAINING PROTEIN 4"/>
    <property type="match status" value="1"/>
</dbReference>
<keyword evidence="4 5" id="KW-0472">Membrane</keyword>
<keyword evidence="7" id="KW-1185">Reference proteome</keyword>
<organism evidence="6 7">
    <name type="scientific">Cylicostephanus goldi</name>
    <name type="common">Nematode worm</name>
    <dbReference type="NCBI Taxonomy" id="71465"/>
    <lineage>
        <taxon>Eukaryota</taxon>
        <taxon>Metazoa</taxon>
        <taxon>Ecdysozoa</taxon>
        <taxon>Nematoda</taxon>
        <taxon>Chromadorea</taxon>
        <taxon>Rhabditida</taxon>
        <taxon>Rhabditina</taxon>
        <taxon>Rhabditomorpha</taxon>
        <taxon>Strongyloidea</taxon>
        <taxon>Strongylidae</taxon>
        <taxon>Cylicostephanus</taxon>
    </lineage>
</organism>
<keyword evidence="2 5" id="KW-0812">Transmembrane</keyword>
<dbReference type="Proteomes" id="UP000271889">
    <property type="component" value="Unassembled WGS sequence"/>
</dbReference>